<reference evidence="4 5" key="1">
    <citation type="submission" date="2018-05" db="EMBL/GenBank/DDBJ databases">
        <title>Lujinxingia marina gen. nov. sp. nov., a new facultative anaerobic member of the class Deltaproteobacteria, and proposal of Lujinxingaceae fam. nov.</title>
        <authorList>
            <person name="Li C.-M."/>
        </authorList>
    </citation>
    <scope>NUCLEOTIDE SEQUENCE [LARGE SCALE GENOMIC DNA]</scope>
    <source>
        <strain evidence="4 5">B210</strain>
    </source>
</reference>
<dbReference type="PANTHER" id="PTHR22602">
    <property type="entry name" value="TRANSFERASE CAF17, MITOCHONDRIAL-RELATED"/>
    <property type="match status" value="1"/>
</dbReference>
<dbReference type="InterPro" id="IPR045179">
    <property type="entry name" value="YgfZ/GcvT"/>
</dbReference>
<dbReference type="InterPro" id="IPR006222">
    <property type="entry name" value="GCVT_N"/>
</dbReference>
<dbReference type="Gene3D" id="3.30.1360.120">
    <property type="entry name" value="Probable tRNA modification gtpase trme, domain 1"/>
    <property type="match status" value="1"/>
</dbReference>
<dbReference type="InterPro" id="IPR017703">
    <property type="entry name" value="YgfZ/GCV_T_CS"/>
</dbReference>
<dbReference type="Pfam" id="PF01571">
    <property type="entry name" value="GCV_T"/>
    <property type="match status" value="1"/>
</dbReference>
<keyword evidence="1" id="KW-0809">Transit peptide</keyword>
<dbReference type="PIRSF" id="PIRSF006487">
    <property type="entry name" value="GcvT"/>
    <property type="match status" value="1"/>
</dbReference>
<evidence type="ECO:0000259" key="3">
    <source>
        <dbReference type="Pfam" id="PF01571"/>
    </source>
</evidence>
<proteinExistence type="predicted"/>
<dbReference type="PANTHER" id="PTHR22602:SF0">
    <property type="entry name" value="TRANSFERASE CAF17, MITOCHONDRIAL-RELATED"/>
    <property type="match status" value="1"/>
</dbReference>
<dbReference type="SUPFAM" id="SSF103025">
    <property type="entry name" value="Folate-binding domain"/>
    <property type="match status" value="1"/>
</dbReference>
<dbReference type="OrthoDB" id="9796287at2"/>
<name>A0A328C329_9DELT</name>
<evidence type="ECO:0000256" key="1">
    <source>
        <dbReference type="ARBA" id="ARBA00022946"/>
    </source>
</evidence>
<dbReference type="RefSeq" id="WP_111730449.1">
    <property type="nucleotide sequence ID" value="NZ_QHKO01000006.1"/>
</dbReference>
<comment type="caution">
    <text evidence="4">The sequence shown here is derived from an EMBL/GenBank/DDBJ whole genome shotgun (WGS) entry which is preliminary data.</text>
</comment>
<dbReference type="GO" id="GO:0016226">
    <property type="term" value="P:iron-sulfur cluster assembly"/>
    <property type="evidence" value="ECO:0007669"/>
    <property type="project" value="TreeGrafter"/>
</dbReference>
<evidence type="ECO:0000313" key="4">
    <source>
        <dbReference type="EMBL" id="RAL21161.1"/>
    </source>
</evidence>
<evidence type="ECO:0000256" key="2">
    <source>
        <dbReference type="PIRSR" id="PIRSR006487-1"/>
    </source>
</evidence>
<organism evidence="4 5">
    <name type="scientific">Lujinxingia litoralis</name>
    <dbReference type="NCBI Taxonomy" id="2211119"/>
    <lineage>
        <taxon>Bacteria</taxon>
        <taxon>Deltaproteobacteria</taxon>
        <taxon>Bradymonadales</taxon>
        <taxon>Lujinxingiaceae</taxon>
        <taxon>Lujinxingia</taxon>
    </lineage>
</organism>
<keyword evidence="5" id="KW-1185">Reference proteome</keyword>
<feature type="binding site" evidence="2">
    <location>
        <position position="206"/>
    </location>
    <ligand>
        <name>substrate</name>
    </ligand>
</feature>
<dbReference type="InterPro" id="IPR027266">
    <property type="entry name" value="TrmE/GcvT-like"/>
</dbReference>
<dbReference type="EMBL" id="QHKO01000006">
    <property type="protein sequence ID" value="RAL21161.1"/>
    <property type="molecule type" value="Genomic_DNA"/>
</dbReference>
<dbReference type="AlphaFoldDB" id="A0A328C329"/>
<dbReference type="NCBIfam" id="TIGR03317">
    <property type="entry name" value="ygfZ_signature"/>
    <property type="match status" value="1"/>
</dbReference>
<evidence type="ECO:0000313" key="5">
    <source>
        <dbReference type="Proteomes" id="UP000249169"/>
    </source>
</evidence>
<dbReference type="Proteomes" id="UP000249169">
    <property type="component" value="Unassembled WGS sequence"/>
</dbReference>
<feature type="domain" description="GCVT N-terminal" evidence="3">
    <location>
        <begin position="62"/>
        <end position="272"/>
    </location>
</feature>
<protein>
    <recommendedName>
        <fullName evidence="3">GCVT N-terminal domain-containing protein</fullName>
    </recommendedName>
</protein>
<gene>
    <name evidence="4" type="ORF">DL240_13590</name>
</gene>
<accession>A0A328C329</accession>
<sequence length="372" mass="40275">MAMSSAFRAWLQERGALLVGEGPQERVVCVGEPAHEDQEGVDGVREQGLGWVAREPRETLVLGGEDAIPWLQGLVTSDLMHLAEEGRGQRTTWVNHTGRFVGEGRLLHFPEALIMDLEAGTLEGGLLGHLKRHIILEKVTLEDRSAQTTVLGLYGRGASMVLEQAGSWAHRLSPGSRPMFAGTWGQVAGQGVVVQRVPWCVDEAYELRIDREQVLAVIAAIEDAVGRPLPLCGEAGFERMRLEAGVPRFGVELHAKVIPLEAGFEDAIAYDKGCYLGQEIIARLDTRGTPAKMLRRVRLRGSEAPAVGALVEARLDGAWTKKGEVVSVARAIRGPGYRALVSMKRGAYDVGQEVRLGDESAELEALSSLPGA</sequence>